<dbReference type="PANTHER" id="PTHR21563">
    <property type="entry name" value="ZINC FINGER C3H1 DOMAIN-CONTAINING PROTEIN"/>
    <property type="match status" value="1"/>
</dbReference>
<feature type="region of interest" description="Disordered" evidence="1">
    <location>
        <begin position="236"/>
        <end position="255"/>
    </location>
</feature>
<feature type="region of interest" description="Disordered" evidence="1">
    <location>
        <begin position="302"/>
        <end position="346"/>
    </location>
</feature>
<feature type="compositionally biased region" description="Gly residues" evidence="1">
    <location>
        <begin position="151"/>
        <end position="172"/>
    </location>
</feature>
<sequence>MAAPVEALPDSSDLSPKEEGELEDGEISDDENNGSPEPGNGAAPEPSGNKPPYARRRPPPGLRGDFAFSSSSHRFPRSRHQPPPELGHLHGHSYRSKESFRSHPPPSRLPPGSHPESGPRLSFWERSHNALDRFRFRGRPYRGWGRWSRSRGGGGDRGGNPPGRPPGAGFGSSQGWREPSPRKSKTFGRSPCRKPSYSSKIENSVEESFEDLLLKYKQIQLELEYINKDEKLTLNSREETLQQGDAKTTTNSEDQVAVENASITKDAVKEVSPEEKNQVVSFQAFELKPLRQKLSLPAERSKLKKVKDGEKQLLQKSELSESSPGGLPVRISEGPPTNRRRGESLG</sequence>
<feature type="region of interest" description="Disordered" evidence="1">
    <location>
        <begin position="140"/>
        <end position="203"/>
    </location>
</feature>
<dbReference type="GeneTree" id="ENSGT00390000001116"/>
<proteinExistence type="predicted"/>
<evidence type="ECO:0008006" key="4">
    <source>
        <dbReference type="Google" id="ProtNLM"/>
    </source>
</evidence>
<dbReference type="OMA" id="EPFRTHA"/>
<name>A0A8D0GB18_SPHPU</name>
<feature type="region of interest" description="Disordered" evidence="1">
    <location>
        <begin position="1"/>
        <end position="122"/>
    </location>
</feature>
<reference evidence="2" key="2">
    <citation type="submission" date="2025-09" db="UniProtKB">
        <authorList>
            <consortium name="Ensembl"/>
        </authorList>
    </citation>
    <scope>IDENTIFICATION</scope>
</reference>
<dbReference type="GO" id="GO:0005634">
    <property type="term" value="C:nucleus"/>
    <property type="evidence" value="ECO:0007669"/>
    <property type="project" value="TreeGrafter"/>
</dbReference>
<dbReference type="Ensembl" id="ENSSPUT00000002578.1">
    <property type="protein sequence ID" value="ENSSPUP00000002433.1"/>
    <property type="gene ID" value="ENSSPUG00000001887.1"/>
</dbReference>
<feature type="compositionally biased region" description="Low complexity" evidence="1">
    <location>
        <begin position="314"/>
        <end position="323"/>
    </location>
</feature>
<reference evidence="2" key="1">
    <citation type="submission" date="2025-08" db="UniProtKB">
        <authorList>
            <consortium name="Ensembl"/>
        </authorList>
    </citation>
    <scope>IDENTIFICATION</scope>
</reference>
<dbReference type="PANTHER" id="PTHR21563:SF3">
    <property type="entry name" value="ZINC FINGER C3H1 DOMAIN-CONTAINING PROTEIN"/>
    <property type="match status" value="1"/>
</dbReference>
<dbReference type="GO" id="GO:0000178">
    <property type="term" value="C:exosome (RNase complex)"/>
    <property type="evidence" value="ECO:0007669"/>
    <property type="project" value="TreeGrafter"/>
</dbReference>
<dbReference type="Proteomes" id="UP000694392">
    <property type="component" value="Unplaced"/>
</dbReference>
<evidence type="ECO:0000256" key="1">
    <source>
        <dbReference type="SAM" id="MobiDB-lite"/>
    </source>
</evidence>
<accession>A0A8D0GB18</accession>
<organism evidence="2 3">
    <name type="scientific">Sphenodon punctatus</name>
    <name type="common">Tuatara</name>
    <name type="synonym">Hatteria punctata</name>
    <dbReference type="NCBI Taxonomy" id="8508"/>
    <lineage>
        <taxon>Eukaryota</taxon>
        <taxon>Metazoa</taxon>
        <taxon>Chordata</taxon>
        <taxon>Craniata</taxon>
        <taxon>Vertebrata</taxon>
        <taxon>Euteleostomi</taxon>
        <taxon>Lepidosauria</taxon>
        <taxon>Sphenodontia</taxon>
        <taxon>Sphenodontidae</taxon>
        <taxon>Sphenodon</taxon>
    </lineage>
</organism>
<keyword evidence="3" id="KW-1185">Reference proteome</keyword>
<dbReference type="InterPro" id="IPR039278">
    <property type="entry name" value="Red1"/>
</dbReference>
<protein>
    <recommendedName>
        <fullName evidence="4">Zinc finger C3H1 domain-containing protein</fullName>
    </recommendedName>
</protein>
<evidence type="ECO:0000313" key="3">
    <source>
        <dbReference type="Proteomes" id="UP000694392"/>
    </source>
</evidence>
<dbReference type="AlphaFoldDB" id="A0A8D0GB18"/>
<feature type="compositionally biased region" description="Polar residues" evidence="1">
    <location>
        <begin position="241"/>
        <end position="254"/>
    </location>
</feature>
<feature type="compositionally biased region" description="Pro residues" evidence="1">
    <location>
        <begin position="103"/>
        <end position="113"/>
    </location>
</feature>
<feature type="compositionally biased region" description="Acidic residues" evidence="1">
    <location>
        <begin position="20"/>
        <end position="32"/>
    </location>
</feature>
<evidence type="ECO:0000313" key="2">
    <source>
        <dbReference type="Ensembl" id="ENSSPUP00000002433.1"/>
    </source>
</evidence>